<dbReference type="InterPro" id="IPR032106">
    <property type="entry name" value="2-oxogl_dehyd_N"/>
</dbReference>
<accession>A0A7Y2H3X3</accession>
<evidence type="ECO:0000256" key="2">
    <source>
        <dbReference type="ARBA" id="ARBA00022679"/>
    </source>
</evidence>
<organism evidence="7 8">
    <name type="scientific">Eiseniibacteriota bacterium</name>
    <dbReference type="NCBI Taxonomy" id="2212470"/>
    <lineage>
        <taxon>Bacteria</taxon>
        <taxon>Candidatus Eiseniibacteriota</taxon>
    </lineage>
</organism>
<evidence type="ECO:0000256" key="3">
    <source>
        <dbReference type="ARBA" id="ARBA00023315"/>
    </source>
</evidence>
<reference evidence="7 8" key="1">
    <citation type="submission" date="2020-03" db="EMBL/GenBank/DDBJ databases">
        <title>Metabolic flexibility allows generalist bacteria to become dominant in a frequently disturbed ecosystem.</title>
        <authorList>
            <person name="Chen Y.-J."/>
            <person name="Leung P.M."/>
            <person name="Bay S.K."/>
            <person name="Hugenholtz P."/>
            <person name="Kessler A.J."/>
            <person name="Shelley G."/>
            <person name="Waite D.W."/>
            <person name="Cook P.L."/>
            <person name="Greening C."/>
        </authorList>
    </citation>
    <scope>NUCLEOTIDE SEQUENCE [LARGE SCALE GENOMIC DNA]</scope>
    <source>
        <strain evidence="7">SS_bin_28</strain>
    </source>
</reference>
<dbReference type="PANTHER" id="PTHR43178:SF5">
    <property type="entry name" value="LIPOAMIDE ACYLTRANSFERASE COMPONENT OF BRANCHED-CHAIN ALPHA-KETO ACID DEHYDROGENASE COMPLEX, MITOCHONDRIAL"/>
    <property type="match status" value="1"/>
</dbReference>
<dbReference type="InterPro" id="IPR023213">
    <property type="entry name" value="CAT-like_dom_sf"/>
</dbReference>
<name>A0A7Y2H3X3_UNCEI</name>
<evidence type="ECO:0000313" key="7">
    <source>
        <dbReference type="EMBL" id="NNF08257.1"/>
    </source>
</evidence>
<evidence type="ECO:0000259" key="5">
    <source>
        <dbReference type="Pfam" id="PF00198"/>
    </source>
</evidence>
<dbReference type="GO" id="GO:0016407">
    <property type="term" value="F:acetyltransferase activity"/>
    <property type="evidence" value="ECO:0007669"/>
    <property type="project" value="TreeGrafter"/>
</dbReference>
<comment type="cofactor">
    <cofactor evidence="1">
        <name>(R)-lipoate</name>
        <dbReference type="ChEBI" id="CHEBI:83088"/>
    </cofactor>
</comment>
<evidence type="ECO:0000256" key="4">
    <source>
        <dbReference type="SAM" id="MobiDB-lite"/>
    </source>
</evidence>
<evidence type="ECO:0000313" key="8">
    <source>
        <dbReference type="Proteomes" id="UP000547674"/>
    </source>
</evidence>
<feature type="region of interest" description="Disordered" evidence="4">
    <location>
        <begin position="54"/>
        <end position="110"/>
    </location>
</feature>
<keyword evidence="3" id="KW-0012">Acyltransferase</keyword>
<protein>
    <submittedName>
        <fullName evidence="7">Multifunctional oxoglutarate decarboxylase/oxoglutarate dehydrogenase thiamine pyrophosphate-binding subunit/dihydrolipoyllysine-residue succinyltransferase subunit</fullName>
        <ecNumber evidence="7">4.1.1.71</ecNumber>
    </submittedName>
</protein>
<feature type="domain" description="2-oxoacid dehydrogenase acyltransferase catalytic" evidence="5">
    <location>
        <begin position="104"/>
        <end position="340"/>
    </location>
</feature>
<dbReference type="Pfam" id="PF00198">
    <property type="entry name" value="2-oxoacid_dh"/>
    <property type="match status" value="1"/>
</dbReference>
<feature type="compositionally biased region" description="Low complexity" evidence="4">
    <location>
        <begin position="55"/>
        <end position="83"/>
    </location>
</feature>
<dbReference type="GO" id="GO:0031405">
    <property type="term" value="F:lipoic acid binding"/>
    <property type="evidence" value="ECO:0007669"/>
    <property type="project" value="TreeGrafter"/>
</dbReference>
<evidence type="ECO:0000256" key="1">
    <source>
        <dbReference type="ARBA" id="ARBA00001938"/>
    </source>
</evidence>
<evidence type="ECO:0000259" key="6">
    <source>
        <dbReference type="Pfam" id="PF16078"/>
    </source>
</evidence>
<sequence>MIPKNQTDQVLEDLLAAWGLNAGFVVDLYESYRQDPQSVEEQWQLYFNALERGEPAPQFPASQSSSAPESAPAPVVSLPPASAKESNGGGQVKSQPAVTPPPTQEDTLVPLRGGSALIVKNMEASRQVPTATSYRTMPVKLLEENRRLINEHFKVAGRGKISFTHLIGWAVVQALKTNARINHSFAVVDEKPHRVEHPHINLGVAVDLEKRDGTRTLLVPNIRSVDQLNFAEFVDAFNLTIRRARTGKLQPEDFQGTTISLTNPGTVGTTSSVPRLMPGQGAIIATGAIDYPAENRAMAQEILSQLGISRRMTISCTYDHRIVQGAESGQFLAEVEALMKGKDDFYDKIFSDLNLPYRPVYWMPDYNPGTLGGGGGNLQAIAKQAKV</sequence>
<dbReference type="Gene3D" id="3.30.559.10">
    <property type="entry name" value="Chloramphenicol acetyltransferase-like domain"/>
    <property type="match status" value="1"/>
</dbReference>
<dbReference type="EMBL" id="JABDJR010000638">
    <property type="protein sequence ID" value="NNF08257.1"/>
    <property type="molecule type" value="Genomic_DNA"/>
</dbReference>
<dbReference type="Proteomes" id="UP000547674">
    <property type="component" value="Unassembled WGS sequence"/>
</dbReference>
<dbReference type="GO" id="GO:0005737">
    <property type="term" value="C:cytoplasm"/>
    <property type="evidence" value="ECO:0007669"/>
    <property type="project" value="TreeGrafter"/>
</dbReference>
<feature type="non-terminal residue" evidence="7">
    <location>
        <position position="387"/>
    </location>
</feature>
<dbReference type="PANTHER" id="PTHR43178">
    <property type="entry name" value="DIHYDROLIPOAMIDE ACETYLTRANSFERASE COMPONENT OF PYRUVATE DEHYDROGENASE COMPLEX"/>
    <property type="match status" value="1"/>
</dbReference>
<dbReference type="InterPro" id="IPR001078">
    <property type="entry name" value="2-oxoacid_DH_actylTfrase"/>
</dbReference>
<gene>
    <name evidence="7" type="primary">kgd</name>
    <name evidence="7" type="ORF">HKN21_15960</name>
</gene>
<dbReference type="GO" id="GO:0008683">
    <property type="term" value="F:2-oxoglutarate decarboxylase activity"/>
    <property type="evidence" value="ECO:0007669"/>
    <property type="project" value="UniProtKB-EC"/>
</dbReference>
<feature type="domain" description="2-oxoglutarate dehydrogenase E1 component N-terminal" evidence="6">
    <location>
        <begin position="19"/>
        <end position="54"/>
    </location>
</feature>
<dbReference type="SUPFAM" id="SSF52777">
    <property type="entry name" value="CoA-dependent acyltransferases"/>
    <property type="match status" value="1"/>
</dbReference>
<dbReference type="Pfam" id="PF16078">
    <property type="entry name" value="2-oxogl_dehyd_N"/>
    <property type="match status" value="1"/>
</dbReference>
<dbReference type="EC" id="4.1.1.71" evidence="7"/>
<proteinExistence type="predicted"/>
<dbReference type="AlphaFoldDB" id="A0A7Y2H3X3"/>
<keyword evidence="7" id="KW-0456">Lyase</keyword>
<comment type="caution">
    <text evidence="7">The sequence shown here is derived from an EMBL/GenBank/DDBJ whole genome shotgun (WGS) entry which is preliminary data.</text>
</comment>
<keyword evidence="2 7" id="KW-0808">Transferase</keyword>
<dbReference type="InterPro" id="IPR050743">
    <property type="entry name" value="2-oxoacid_DH_E2_comp"/>
</dbReference>